<feature type="transmembrane region" description="Helical" evidence="1">
    <location>
        <begin position="12"/>
        <end position="39"/>
    </location>
</feature>
<proteinExistence type="predicted"/>
<keyword evidence="1" id="KW-0812">Transmembrane</keyword>
<sequence length="43" mass="4275">MLELVLVEPELGAFAAVVVGAPTIVVTVVVGALTSVVTVGRVV</sequence>
<evidence type="ECO:0000313" key="2">
    <source>
        <dbReference type="EMBL" id="CAB5000765.1"/>
    </source>
</evidence>
<keyword evidence="1" id="KW-1133">Transmembrane helix</keyword>
<evidence type="ECO:0000256" key="1">
    <source>
        <dbReference type="SAM" id="Phobius"/>
    </source>
</evidence>
<gene>
    <name evidence="2" type="ORF">UFOPK4020_00803</name>
</gene>
<name>A0A6J7P8B5_9ZZZZ</name>
<keyword evidence="1" id="KW-0472">Membrane</keyword>
<dbReference type="AlphaFoldDB" id="A0A6J7P8B5"/>
<reference evidence="2" key="1">
    <citation type="submission" date="2020-05" db="EMBL/GenBank/DDBJ databases">
        <authorList>
            <person name="Chiriac C."/>
            <person name="Salcher M."/>
            <person name="Ghai R."/>
            <person name="Kavagutti S V."/>
        </authorList>
    </citation>
    <scope>NUCLEOTIDE SEQUENCE</scope>
</reference>
<dbReference type="EMBL" id="CAFBOV010000148">
    <property type="protein sequence ID" value="CAB5000765.1"/>
    <property type="molecule type" value="Genomic_DNA"/>
</dbReference>
<organism evidence="2">
    <name type="scientific">freshwater metagenome</name>
    <dbReference type="NCBI Taxonomy" id="449393"/>
    <lineage>
        <taxon>unclassified sequences</taxon>
        <taxon>metagenomes</taxon>
        <taxon>ecological metagenomes</taxon>
    </lineage>
</organism>
<protein>
    <submittedName>
        <fullName evidence="2">Unannotated protein</fullName>
    </submittedName>
</protein>
<accession>A0A6J7P8B5</accession>